<dbReference type="GeneID" id="56350934"/>
<dbReference type="EMBL" id="LDPH01000009">
    <property type="protein sequence ID" value="KLV26247.1"/>
    <property type="molecule type" value="Genomic_DNA"/>
</dbReference>
<proteinExistence type="inferred from homology"/>
<evidence type="ECO:0000256" key="3">
    <source>
        <dbReference type="RuleBase" id="RU003694"/>
    </source>
</evidence>
<dbReference type="Pfam" id="PF02801">
    <property type="entry name" value="Ketoacyl-synt_C"/>
    <property type="match status" value="1"/>
</dbReference>
<comment type="similarity">
    <text evidence="1 3">Belongs to the thiolase-like superfamily. Beta-ketoacyl-ACP synthases family.</text>
</comment>
<name>A0A0J1IK17_NIACI</name>
<reference evidence="5 6" key="1">
    <citation type="submission" date="2015-05" db="EMBL/GenBank/DDBJ databases">
        <title>Whole genome sequence and identification of bacterial endophytes from Costus igneus.</title>
        <authorList>
            <person name="Lee Y.P."/>
            <person name="Gan H.M."/>
            <person name="Eng W."/>
            <person name="Wheatley M.S."/>
            <person name="Caraballo A."/>
            <person name="Polter S."/>
            <person name="Savka M.A."/>
            <person name="Hudson A.O."/>
        </authorList>
    </citation>
    <scope>NUCLEOTIDE SEQUENCE [LARGE SCALE GENOMIC DNA]</scope>
    <source>
        <strain evidence="5 6">RIT379</strain>
    </source>
</reference>
<evidence type="ECO:0000259" key="4">
    <source>
        <dbReference type="PROSITE" id="PS52004"/>
    </source>
</evidence>
<protein>
    <recommendedName>
        <fullName evidence="4">Ketosynthase family 3 (KS3) domain-containing protein</fullName>
    </recommendedName>
</protein>
<gene>
    <name evidence="5" type="ORF">ABW02_11190</name>
</gene>
<dbReference type="PANTHER" id="PTHR11712:SF336">
    <property type="entry name" value="3-OXOACYL-[ACYL-CARRIER-PROTEIN] SYNTHASE, MITOCHONDRIAL"/>
    <property type="match status" value="1"/>
</dbReference>
<dbReference type="SUPFAM" id="SSF53901">
    <property type="entry name" value="Thiolase-like"/>
    <property type="match status" value="2"/>
</dbReference>
<accession>A0A0J1IK17</accession>
<dbReference type="InterPro" id="IPR020841">
    <property type="entry name" value="PKS_Beta-ketoAc_synthase_dom"/>
</dbReference>
<keyword evidence="2 3" id="KW-0808">Transferase</keyword>
<dbReference type="GO" id="GO:0004315">
    <property type="term" value="F:3-oxoacyl-[acyl-carrier-protein] synthase activity"/>
    <property type="evidence" value="ECO:0007669"/>
    <property type="project" value="TreeGrafter"/>
</dbReference>
<dbReference type="RefSeq" id="WP_047942181.1">
    <property type="nucleotide sequence ID" value="NZ_CP053989.1"/>
</dbReference>
<dbReference type="PANTHER" id="PTHR11712">
    <property type="entry name" value="POLYKETIDE SYNTHASE-RELATED"/>
    <property type="match status" value="1"/>
</dbReference>
<evidence type="ECO:0000256" key="2">
    <source>
        <dbReference type="ARBA" id="ARBA00022679"/>
    </source>
</evidence>
<dbReference type="Gene3D" id="3.40.47.10">
    <property type="match status" value="1"/>
</dbReference>
<dbReference type="SMART" id="SM00825">
    <property type="entry name" value="PKS_KS"/>
    <property type="match status" value="1"/>
</dbReference>
<dbReference type="InterPro" id="IPR000794">
    <property type="entry name" value="Beta-ketoacyl_synthase"/>
</dbReference>
<evidence type="ECO:0000313" key="6">
    <source>
        <dbReference type="Proteomes" id="UP000036045"/>
    </source>
</evidence>
<keyword evidence="6" id="KW-1185">Reference proteome</keyword>
<dbReference type="AlphaFoldDB" id="A0A0J1IK17"/>
<dbReference type="Pfam" id="PF00109">
    <property type="entry name" value="ketoacyl-synt"/>
    <property type="match status" value="1"/>
</dbReference>
<dbReference type="OrthoDB" id="2773909at2"/>
<dbReference type="PATRIC" id="fig|1397.4.peg.5561"/>
<dbReference type="InterPro" id="IPR014031">
    <property type="entry name" value="Ketoacyl_synth_C"/>
</dbReference>
<dbReference type="InterPro" id="IPR014030">
    <property type="entry name" value="Ketoacyl_synth_N"/>
</dbReference>
<feature type="domain" description="Ketosynthase family 3 (KS3)" evidence="4">
    <location>
        <begin position="1"/>
        <end position="387"/>
    </location>
</feature>
<dbReference type="GO" id="GO:0006633">
    <property type="term" value="P:fatty acid biosynthetic process"/>
    <property type="evidence" value="ECO:0007669"/>
    <property type="project" value="TreeGrafter"/>
</dbReference>
<dbReference type="InterPro" id="IPR016039">
    <property type="entry name" value="Thiolase-like"/>
</dbReference>
<evidence type="ECO:0000313" key="5">
    <source>
        <dbReference type="EMBL" id="KLV26247.1"/>
    </source>
</evidence>
<comment type="caution">
    <text evidence="5">The sequence shown here is derived from an EMBL/GenBank/DDBJ whole genome shotgun (WGS) entry which is preliminary data.</text>
</comment>
<evidence type="ECO:0000256" key="1">
    <source>
        <dbReference type="ARBA" id="ARBA00008467"/>
    </source>
</evidence>
<sequence length="390" mass="41946">MKAVITGMGIIGAGFSNIVEFMTVLQSNKSMLKQEKYEGKYIYTGRVREEQINKVHKRQEKMSKPVRMILHACKEAIEQANISVRDYRTAVIVGSSAGGLAEISKATFSLEKGKRLSPYTIGNMNANSLSSSISAYLQLNGIALSLANSCTSGIDALNLARILIESNQIDVCIVGASDESICDPIIKGFLPHRVLQAGNNPQPSFGPFSGGKGFSISEGAGVLIVENEQVAIQRHASILGKVEATSVTQDAISPFQSDSTGLLMEKAVAECLQENMPTYINSQALGIMENDHIEIGVYKRFFAGSKIPITSIKGTVGHAMGVSPLFQIIASLISIKKSFIPATISQEINDYYRDYPIVTQLITEDVDRVLITAHGYGGNNGCAMITKGGA</sequence>
<dbReference type="PROSITE" id="PS52004">
    <property type="entry name" value="KS3_2"/>
    <property type="match status" value="1"/>
</dbReference>
<organism evidence="5 6">
    <name type="scientific">Niallia circulans</name>
    <name type="common">Bacillus circulans</name>
    <dbReference type="NCBI Taxonomy" id="1397"/>
    <lineage>
        <taxon>Bacteria</taxon>
        <taxon>Bacillati</taxon>
        <taxon>Bacillota</taxon>
        <taxon>Bacilli</taxon>
        <taxon>Bacillales</taxon>
        <taxon>Bacillaceae</taxon>
        <taxon>Niallia</taxon>
    </lineage>
</organism>
<dbReference type="Proteomes" id="UP000036045">
    <property type="component" value="Unassembled WGS sequence"/>
</dbReference>